<name>A0A1M4SMA5_9FIRM</name>
<keyword evidence="2" id="KW-1005">Bacterial flagellum biogenesis</keyword>
<organism evidence="4 5">
    <name type="scientific">Tissierella praeacuta DSM 18095</name>
    <dbReference type="NCBI Taxonomy" id="1123404"/>
    <lineage>
        <taxon>Bacteria</taxon>
        <taxon>Bacillati</taxon>
        <taxon>Bacillota</taxon>
        <taxon>Tissierellia</taxon>
        <taxon>Tissierellales</taxon>
        <taxon>Tissierellaceae</taxon>
        <taxon>Tissierella</taxon>
    </lineage>
</organism>
<evidence type="ECO:0000313" key="4">
    <source>
        <dbReference type="EMBL" id="SHE33107.1"/>
    </source>
</evidence>
<protein>
    <submittedName>
        <fullName evidence="4">Flagellar basal-body rod modification protein FlgD</fullName>
    </submittedName>
</protein>
<evidence type="ECO:0000256" key="2">
    <source>
        <dbReference type="ARBA" id="ARBA00022795"/>
    </source>
</evidence>
<comment type="similarity">
    <text evidence="1">Belongs to the FlgD family.</text>
</comment>
<accession>A0A1M4SMA5</accession>
<dbReference type="Pfam" id="PF03963">
    <property type="entry name" value="FlgD"/>
    <property type="match status" value="1"/>
</dbReference>
<dbReference type="STRING" id="1123404.SAMN02745784_00385"/>
<keyword evidence="4" id="KW-0969">Cilium</keyword>
<evidence type="ECO:0000256" key="3">
    <source>
        <dbReference type="SAM" id="MobiDB-lite"/>
    </source>
</evidence>
<dbReference type="GO" id="GO:0044781">
    <property type="term" value="P:bacterial-type flagellum organization"/>
    <property type="evidence" value="ECO:0007669"/>
    <property type="project" value="UniProtKB-KW"/>
</dbReference>
<sequence length="135" mass="16118">MKVDKEYKEYIYKFEDQKNKKTEDKKTNDLDKDAFLRLLTTQLANQDPLNPIEDREFIAQLAQFSSLEQMQNLNKTFVDKSNETKEMLKLMNQNQIDANVEILKEMINIKKAMETYKEQESSKEKTDEIEKKKIQ</sequence>
<dbReference type="Proteomes" id="UP000184114">
    <property type="component" value="Unassembled WGS sequence"/>
</dbReference>
<dbReference type="InterPro" id="IPR005648">
    <property type="entry name" value="FlgD"/>
</dbReference>
<dbReference type="RefSeq" id="WP_072972430.1">
    <property type="nucleotide sequence ID" value="NZ_FQTY01000001.1"/>
</dbReference>
<reference evidence="5" key="1">
    <citation type="submission" date="2016-11" db="EMBL/GenBank/DDBJ databases">
        <authorList>
            <person name="Varghese N."/>
            <person name="Submissions S."/>
        </authorList>
    </citation>
    <scope>NUCLEOTIDE SEQUENCE [LARGE SCALE GENOMIC DNA]</scope>
    <source>
        <strain evidence="5">DSM 18095</strain>
    </source>
</reference>
<proteinExistence type="inferred from homology"/>
<dbReference type="EMBL" id="FQTY01000001">
    <property type="protein sequence ID" value="SHE33107.1"/>
    <property type="molecule type" value="Genomic_DNA"/>
</dbReference>
<dbReference type="GeneID" id="90995075"/>
<dbReference type="AlphaFoldDB" id="A0A1M4SMA5"/>
<keyword evidence="5" id="KW-1185">Reference proteome</keyword>
<keyword evidence="4" id="KW-0282">Flagellum</keyword>
<evidence type="ECO:0000256" key="1">
    <source>
        <dbReference type="ARBA" id="ARBA00010577"/>
    </source>
</evidence>
<keyword evidence="4" id="KW-0966">Cell projection</keyword>
<gene>
    <name evidence="4" type="ORF">SAMN02745784_00385</name>
</gene>
<evidence type="ECO:0000313" key="5">
    <source>
        <dbReference type="Proteomes" id="UP000184114"/>
    </source>
</evidence>
<feature type="region of interest" description="Disordered" evidence="3">
    <location>
        <begin position="115"/>
        <end position="135"/>
    </location>
</feature>